<name>A0ABS1IN25_9GAMM</name>
<dbReference type="EMBL" id="JADRCR010000002">
    <property type="protein sequence ID" value="MBK5143074.1"/>
    <property type="molecule type" value="Genomic_DNA"/>
</dbReference>
<gene>
    <name evidence="1" type="ORF">I2494_04980</name>
</gene>
<evidence type="ECO:0000313" key="2">
    <source>
        <dbReference type="Proteomes" id="UP001296921"/>
    </source>
</evidence>
<dbReference type="InterPro" id="IPR050263">
    <property type="entry name" value="Bact_Fimbrial_Adh_Pro"/>
</dbReference>
<dbReference type="PANTHER" id="PTHR33420">
    <property type="entry name" value="FIMBRIAL SUBUNIT ELFA-RELATED"/>
    <property type="match status" value="1"/>
</dbReference>
<comment type="caution">
    <text evidence="1">The sequence shown here is derived from an EMBL/GenBank/DDBJ whole genome shotgun (WGS) entry which is preliminary data.</text>
</comment>
<proteinExistence type="predicted"/>
<dbReference type="RefSeq" id="WP_218468193.1">
    <property type="nucleotide sequence ID" value="NZ_JADRCR010000002.1"/>
</dbReference>
<dbReference type="Proteomes" id="UP001296921">
    <property type="component" value="Unassembled WGS sequence"/>
</dbReference>
<protein>
    <submittedName>
        <fullName evidence="1">Fimbrial protein</fullName>
    </submittedName>
</protein>
<dbReference type="PANTHER" id="PTHR33420:SF27">
    <property type="entry name" value="PROTEIN FIMG"/>
    <property type="match status" value="1"/>
</dbReference>
<keyword evidence="2" id="KW-1185">Reference proteome</keyword>
<accession>A0ABS1IN25</accession>
<reference evidence="1 2" key="1">
    <citation type="submission" date="2020-11" db="EMBL/GenBank/DDBJ databases">
        <title>Insectihabitans protaetiae gen. nov. sp. nov. and Insectihabitans allomyrinae sp. nov., isolated from larvae of Protaetia brevitarsis seulensis and Allomyrina dichotoma, respectively.</title>
        <authorList>
            <person name="Lee S.D."/>
            <person name="Byeon Y.-S."/>
            <person name="Kim S.-M."/>
            <person name="Yang H.L."/>
            <person name="Kim I.S."/>
        </authorList>
    </citation>
    <scope>NUCLEOTIDE SEQUENCE [LARGE SCALE GENOMIC DNA]</scope>
    <source>
        <strain evidence="1 2">BWR-B9</strain>
    </source>
</reference>
<organism evidence="1 2">
    <name type="scientific">Limnobaculum allomyrinae</name>
    <dbReference type="NCBI Taxonomy" id="2791986"/>
    <lineage>
        <taxon>Bacteria</taxon>
        <taxon>Pseudomonadati</taxon>
        <taxon>Pseudomonadota</taxon>
        <taxon>Gammaproteobacteria</taxon>
        <taxon>Enterobacterales</taxon>
        <taxon>Budviciaceae</taxon>
        <taxon>Limnobaculum</taxon>
    </lineage>
</organism>
<evidence type="ECO:0000313" key="1">
    <source>
        <dbReference type="EMBL" id="MBK5143074.1"/>
    </source>
</evidence>
<sequence>MTASACTVNPILAAGQEVNLGTQGRTKFQAANDAGAWENFTLNLTNCPAGTTQSTVTFSGTPDGTNSTLFANTEPAASAATHMAVQMVKEADHNAILSNNSTMTVNISAGSATFPLAARLYTPLGEAGAGKVSSSVLVGFTYQ</sequence>